<dbReference type="EMBL" id="JACHIG010000007">
    <property type="protein sequence ID" value="MBB5033926.1"/>
    <property type="molecule type" value="Genomic_DNA"/>
</dbReference>
<name>A0A7W7YCZ8_9BACT</name>
<dbReference type="InterPro" id="IPR036278">
    <property type="entry name" value="Sialidase_sf"/>
</dbReference>
<dbReference type="Gene3D" id="2.120.10.10">
    <property type="match status" value="1"/>
</dbReference>
<organism evidence="6 7">
    <name type="scientific">Prosthecobacter vanneervenii</name>
    <dbReference type="NCBI Taxonomy" id="48466"/>
    <lineage>
        <taxon>Bacteria</taxon>
        <taxon>Pseudomonadati</taxon>
        <taxon>Verrucomicrobiota</taxon>
        <taxon>Verrucomicrobiia</taxon>
        <taxon>Verrucomicrobiales</taxon>
        <taxon>Verrucomicrobiaceae</taxon>
        <taxon>Prosthecobacter</taxon>
    </lineage>
</organism>
<dbReference type="GO" id="GO:0016020">
    <property type="term" value="C:membrane"/>
    <property type="evidence" value="ECO:0007669"/>
    <property type="project" value="TreeGrafter"/>
</dbReference>
<dbReference type="Pfam" id="PF13088">
    <property type="entry name" value="BNR_2"/>
    <property type="match status" value="1"/>
</dbReference>
<proteinExistence type="inferred from homology"/>
<dbReference type="CDD" id="cd15482">
    <property type="entry name" value="Sialidase_non-viral"/>
    <property type="match status" value="1"/>
</dbReference>
<dbReference type="GO" id="GO:0005737">
    <property type="term" value="C:cytoplasm"/>
    <property type="evidence" value="ECO:0007669"/>
    <property type="project" value="TreeGrafter"/>
</dbReference>
<evidence type="ECO:0000313" key="7">
    <source>
        <dbReference type="Proteomes" id="UP000590740"/>
    </source>
</evidence>
<dbReference type="InterPro" id="IPR026856">
    <property type="entry name" value="Sialidase_fam"/>
</dbReference>
<feature type="signal peptide" evidence="4">
    <location>
        <begin position="1"/>
        <end position="30"/>
    </location>
</feature>
<dbReference type="SUPFAM" id="SSF50939">
    <property type="entry name" value="Sialidases"/>
    <property type="match status" value="1"/>
</dbReference>
<evidence type="ECO:0000259" key="5">
    <source>
        <dbReference type="Pfam" id="PF13088"/>
    </source>
</evidence>
<protein>
    <recommendedName>
        <fullName evidence="3">exo-alpha-sialidase</fullName>
        <ecNumber evidence="3">3.2.1.18</ecNumber>
    </recommendedName>
</protein>
<keyword evidence="4" id="KW-0732">Signal</keyword>
<evidence type="ECO:0000256" key="1">
    <source>
        <dbReference type="ARBA" id="ARBA00000427"/>
    </source>
</evidence>
<evidence type="ECO:0000256" key="2">
    <source>
        <dbReference type="ARBA" id="ARBA00009348"/>
    </source>
</evidence>
<evidence type="ECO:0000256" key="4">
    <source>
        <dbReference type="SAM" id="SignalP"/>
    </source>
</evidence>
<feature type="chain" id="PRO_5030963889" description="exo-alpha-sialidase" evidence="4">
    <location>
        <begin position="31"/>
        <end position="372"/>
    </location>
</feature>
<evidence type="ECO:0000313" key="6">
    <source>
        <dbReference type="EMBL" id="MBB5033926.1"/>
    </source>
</evidence>
<dbReference type="PANTHER" id="PTHR10628:SF30">
    <property type="entry name" value="EXO-ALPHA-SIALIDASE"/>
    <property type="match status" value="1"/>
</dbReference>
<reference evidence="6 7" key="1">
    <citation type="submission" date="2020-08" db="EMBL/GenBank/DDBJ databases">
        <title>Genomic Encyclopedia of Type Strains, Phase IV (KMG-IV): sequencing the most valuable type-strain genomes for metagenomic binning, comparative biology and taxonomic classification.</title>
        <authorList>
            <person name="Goeker M."/>
        </authorList>
    </citation>
    <scope>NUCLEOTIDE SEQUENCE [LARGE SCALE GENOMIC DNA]</scope>
    <source>
        <strain evidence="6 7">DSM 12252</strain>
    </source>
</reference>
<accession>A0A7W7YCZ8</accession>
<keyword evidence="7" id="KW-1185">Reference proteome</keyword>
<dbReference type="Proteomes" id="UP000590740">
    <property type="component" value="Unassembled WGS sequence"/>
</dbReference>
<dbReference type="GO" id="GO:0009313">
    <property type="term" value="P:oligosaccharide catabolic process"/>
    <property type="evidence" value="ECO:0007669"/>
    <property type="project" value="TreeGrafter"/>
</dbReference>
<dbReference type="InterPro" id="IPR011040">
    <property type="entry name" value="Sialidase"/>
</dbReference>
<comment type="caution">
    <text evidence="6">The sequence shown here is derived from an EMBL/GenBank/DDBJ whole genome shotgun (WGS) entry which is preliminary data.</text>
</comment>
<dbReference type="RefSeq" id="WP_184341208.1">
    <property type="nucleotide sequence ID" value="NZ_JACHIG010000007.1"/>
</dbReference>
<dbReference type="PANTHER" id="PTHR10628">
    <property type="entry name" value="SIALIDASE"/>
    <property type="match status" value="1"/>
</dbReference>
<gene>
    <name evidence="6" type="ORF">HNQ65_003516</name>
</gene>
<dbReference type="GO" id="GO:0006689">
    <property type="term" value="P:ganglioside catabolic process"/>
    <property type="evidence" value="ECO:0007669"/>
    <property type="project" value="TreeGrafter"/>
</dbReference>
<sequence length="372" mass="41305">MNTTIAAFEGGMKLFFTAACLFTFPFASLAAEEAEPVGLRRVVAVENVCAWPNLTLMPDGSLIAILFNQPGHGTLQGDVDCYASSDGLKWEKRSTVTQHEPDTIRMNHAAGLAKNGDLLVLCSGWTNLKQPNRPKQIPFRDAVLRSWIMRSKDAGRTWSKSDSFPATESDEWTEHIPFGDIWIAQDGILRTSCYQGQIADPTKSFKTKSWRSWCFRSDDDGLTWKPQSIIGPTHNETDIFPLGGKSWLAAARTTQMELFRSDDDGATWGQPLKVTERNEINGHLTRLADKRLLLSYGVRIEGRHGVCAKFSSDDGKTWSAPVRLARSEVSDCGYPSSIQLANGKIITAYYSKSAPECDHYHMGVVVWEAPVP</sequence>
<comment type="similarity">
    <text evidence="2">Belongs to the glycosyl hydrolase 33 family.</text>
</comment>
<dbReference type="AlphaFoldDB" id="A0A7W7YCZ8"/>
<dbReference type="GO" id="GO:0004308">
    <property type="term" value="F:exo-alpha-sialidase activity"/>
    <property type="evidence" value="ECO:0007669"/>
    <property type="project" value="UniProtKB-EC"/>
</dbReference>
<evidence type="ECO:0000256" key="3">
    <source>
        <dbReference type="ARBA" id="ARBA00012733"/>
    </source>
</evidence>
<feature type="domain" description="Sialidase" evidence="5">
    <location>
        <begin position="62"/>
        <end position="345"/>
    </location>
</feature>
<comment type="catalytic activity">
    <reaction evidence="1">
        <text>Hydrolysis of alpha-(2-&gt;3)-, alpha-(2-&gt;6)-, alpha-(2-&gt;8)- glycosidic linkages of terminal sialic acid residues in oligosaccharides, glycoproteins, glycolipids, colominic acid and synthetic substrates.</text>
        <dbReference type="EC" id="3.2.1.18"/>
    </reaction>
</comment>
<dbReference type="EC" id="3.2.1.18" evidence="3"/>